<dbReference type="Proteomes" id="UP000662637">
    <property type="component" value="Unassembled WGS sequence"/>
</dbReference>
<sequence length="82" mass="9439">MTTDKPINNSARKGGPYGSPEGYYCPFGLRGWAAGGVDEEHPEFQEDESPPARDVWEENLPRKWETGQWVLDLLWKEVETWT</sequence>
<keyword evidence="4" id="KW-1185">Reference proteome</keyword>
<protein>
    <submittedName>
        <fullName evidence="3">Uncharacterized protein</fullName>
    </submittedName>
</protein>
<organism evidence="3 4">
    <name type="scientific">Marmota monax</name>
    <name type="common">Woodchuck</name>
    <dbReference type="NCBI Taxonomy" id="9995"/>
    <lineage>
        <taxon>Eukaryota</taxon>
        <taxon>Metazoa</taxon>
        <taxon>Chordata</taxon>
        <taxon>Craniata</taxon>
        <taxon>Vertebrata</taxon>
        <taxon>Euteleostomi</taxon>
        <taxon>Mammalia</taxon>
        <taxon>Eutheria</taxon>
        <taxon>Euarchontoglires</taxon>
        <taxon>Glires</taxon>
        <taxon>Rodentia</taxon>
        <taxon>Sciuromorpha</taxon>
        <taxon>Sciuridae</taxon>
        <taxon>Xerinae</taxon>
        <taxon>Marmotini</taxon>
        <taxon>Marmota</taxon>
    </lineage>
</organism>
<evidence type="ECO:0000313" key="4">
    <source>
        <dbReference type="Proteomes" id="UP000335636"/>
    </source>
</evidence>
<evidence type="ECO:0000256" key="1">
    <source>
        <dbReference type="SAM" id="MobiDB-lite"/>
    </source>
</evidence>
<dbReference type="EMBL" id="CABDUW010002178">
    <property type="protein sequence ID" value="VTJ85782.1"/>
    <property type="molecule type" value="Genomic_DNA"/>
</dbReference>
<dbReference type="Proteomes" id="UP000335636">
    <property type="component" value="Unassembled WGS sequence"/>
</dbReference>
<evidence type="ECO:0000313" key="2">
    <source>
        <dbReference type="EMBL" id="KAF7461271.1"/>
    </source>
</evidence>
<reference evidence="2" key="2">
    <citation type="submission" date="2020-08" db="EMBL/GenBank/DDBJ databases">
        <authorList>
            <person name="Shumante A."/>
            <person name="Zimin A.V."/>
            <person name="Puiu D."/>
            <person name="Salzberg S.L."/>
        </authorList>
    </citation>
    <scope>NUCLEOTIDE SEQUENCE</scope>
    <source>
        <strain evidence="2">WC2-LM</strain>
        <tissue evidence="2">Liver</tissue>
    </source>
</reference>
<proteinExistence type="predicted"/>
<evidence type="ECO:0000313" key="3">
    <source>
        <dbReference type="EMBL" id="VTJ85782.1"/>
    </source>
</evidence>
<accession>A0A5E4CXV9</accession>
<reference evidence="3 4" key="1">
    <citation type="submission" date="2019-04" db="EMBL/GenBank/DDBJ databases">
        <authorList>
            <person name="Alioto T."/>
            <person name="Alioto T."/>
        </authorList>
    </citation>
    <scope>NUCLEOTIDE SEQUENCE [LARGE SCALE GENOMIC DNA]</scope>
</reference>
<dbReference type="AlphaFoldDB" id="A0A5E4CXV9"/>
<feature type="region of interest" description="Disordered" evidence="1">
    <location>
        <begin position="35"/>
        <end position="54"/>
    </location>
</feature>
<gene>
    <name evidence="2" type="ORF">GHT09_015372</name>
    <name evidence="3" type="ORF">MONAX_5E003712</name>
</gene>
<name>A0A5E4CXV9_MARMO</name>
<dbReference type="EMBL" id="WJEC01008654">
    <property type="protein sequence ID" value="KAF7461271.1"/>
    <property type="molecule type" value="Genomic_DNA"/>
</dbReference>
<feature type="compositionally biased region" description="Basic and acidic residues" evidence="1">
    <location>
        <begin position="38"/>
        <end position="54"/>
    </location>
</feature>